<gene>
    <name evidence="3" type="ORF">FJAP1339_LOCUS5306</name>
</gene>
<feature type="chain" id="PRO_5031211964" evidence="2">
    <location>
        <begin position="26"/>
        <end position="216"/>
    </location>
</feature>
<feature type="compositionally biased region" description="Basic residues" evidence="1">
    <location>
        <begin position="70"/>
        <end position="79"/>
    </location>
</feature>
<dbReference type="EMBL" id="HBHR01010983">
    <property type="protein sequence ID" value="CAD9862774.1"/>
    <property type="molecule type" value="Transcribed_RNA"/>
</dbReference>
<evidence type="ECO:0000256" key="1">
    <source>
        <dbReference type="SAM" id="MobiDB-lite"/>
    </source>
</evidence>
<protein>
    <submittedName>
        <fullName evidence="3">Uncharacterized protein</fullName>
    </submittedName>
</protein>
<organism evidence="3">
    <name type="scientific">Fibrocapsa japonica</name>
    <dbReference type="NCBI Taxonomy" id="94617"/>
    <lineage>
        <taxon>Eukaryota</taxon>
        <taxon>Sar</taxon>
        <taxon>Stramenopiles</taxon>
        <taxon>Ochrophyta</taxon>
        <taxon>Raphidophyceae</taxon>
        <taxon>Chattonellales</taxon>
        <taxon>Chattonellaceae</taxon>
        <taxon>Fibrocapsa</taxon>
    </lineage>
</organism>
<evidence type="ECO:0000313" key="3">
    <source>
        <dbReference type="EMBL" id="CAD9862774.1"/>
    </source>
</evidence>
<name>A0A7S2UYC6_9STRA</name>
<keyword evidence="2" id="KW-0732">Signal</keyword>
<reference evidence="3" key="1">
    <citation type="submission" date="2021-01" db="EMBL/GenBank/DDBJ databases">
        <authorList>
            <person name="Corre E."/>
            <person name="Pelletier E."/>
            <person name="Niang G."/>
            <person name="Scheremetjew M."/>
            <person name="Finn R."/>
            <person name="Kale V."/>
            <person name="Holt S."/>
            <person name="Cochrane G."/>
            <person name="Meng A."/>
            <person name="Brown T."/>
            <person name="Cohen L."/>
        </authorList>
    </citation>
    <scope>NUCLEOTIDE SEQUENCE</scope>
    <source>
        <strain evidence="3">CCMP1661</strain>
    </source>
</reference>
<feature type="signal peptide" evidence="2">
    <location>
        <begin position="1"/>
        <end position="25"/>
    </location>
</feature>
<proteinExistence type="predicted"/>
<sequence>MAPMTFFSVMKVALLLAVLFAPCASFHAPLYPGLQLQGSSLKGAPTLPLVSPLHAETEEGNTSTGGQSIKGKRRRRRKPSAASPTTASSTSSAPAPIGRSAGPLDRDPALEQLFDDDWSGLKMDVGLPGNKDDKPLPDLAELSRKRFAEDTDNFLKKLNEPKKKAAQPKKFEEPVAVKFVKTGTWFCILAAVIIEIYAQVKGVAGIGKAFQAPPMN</sequence>
<dbReference type="AlphaFoldDB" id="A0A7S2UYC6"/>
<evidence type="ECO:0000256" key="2">
    <source>
        <dbReference type="SAM" id="SignalP"/>
    </source>
</evidence>
<feature type="compositionally biased region" description="Low complexity" evidence="1">
    <location>
        <begin position="80"/>
        <end position="96"/>
    </location>
</feature>
<feature type="region of interest" description="Disordered" evidence="1">
    <location>
        <begin position="52"/>
        <end position="107"/>
    </location>
</feature>
<accession>A0A7S2UYC6</accession>